<feature type="domain" description="RagB/SusD" evidence="6">
    <location>
        <begin position="271"/>
        <end position="540"/>
    </location>
</feature>
<dbReference type="SUPFAM" id="SSF48452">
    <property type="entry name" value="TPR-like"/>
    <property type="match status" value="1"/>
</dbReference>
<dbReference type="InterPro" id="IPR033985">
    <property type="entry name" value="SusD-like_N"/>
</dbReference>
<keyword evidence="3" id="KW-0732">Signal</keyword>
<dbReference type="RefSeq" id="WP_183672364.1">
    <property type="nucleotide sequence ID" value="NZ_BMPB01000016.1"/>
</dbReference>
<evidence type="ECO:0000256" key="3">
    <source>
        <dbReference type="ARBA" id="ARBA00022729"/>
    </source>
</evidence>
<accession>A0ABR6KTQ8</accession>
<evidence type="ECO:0000259" key="7">
    <source>
        <dbReference type="Pfam" id="PF14322"/>
    </source>
</evidence>
<protein>
    <recommendedName>
        <fullName evidence="10">RagB/SusD family nutrient uptake outer membrane protein</fullName>
    </recommendedName>
</protein>
<evidence type="ECO:0000256" key="5">
    <source>
        <dbReference type="ARBA" id="ARBA00023237"/>
    </source>
</evidence>
<keyword evidence="9" id="KW-1185">Reference proteome</keyword>
<dbReference type="Pfam" id="PF07980">
    <property type="entry name" value="SusD_RagB"/>
    <property type="match status" value="1"/>
</dbReference>
<evidence type="ECO:0000313" key="9">
    <source>
        <dbReference type="Proteomes" id="UP000533637"/>
    </source>
</evidence>
<evidence type="ECO:0000256" key="4">
    <source>
        <dbReference type="ARBA" id="ARBA00023136"/>
    </source>
</evidence>
<evidence type="ECO:0008006" key="10">
    <source>
        <dbReference type="Google" id="ProtNLM"/>
    </source>
</evidence>
<evidence type="ECO:0000313" key="8">
    <source>
        <dbReference type="EMBL" id="MBB4624888.1"/>
    </source>
</evidence>
<dbReference type="Pfam" id="PF14322">
    <property type="entry name" value="SusD-like_3"/>
    <property type="match status" value="1"/>
</dbReference>
<gene>
    <name evidence="8" type="ORF">GGQ57_004833</name>
</gene>
<name>A0ABR6KTQ8_9BACT</name>
<comment type="caution">
    <text evidence="8">The sequence shown here is derived from an EMBL/GenBank/DDBJ whole genome shotgun (WGS) entry which is preliminary data.</text>
</comment>
<comment type="similarity">
    <text evidence="2">Belongs to the SusD family.</text>
</comment>
<dbReference type="InterPro" id="IPR012944">
    <property type="entry name" value="SusD_RagB_dom"/>
</dbReference>
<comment type="subcellular location">
    <subcellularLocation>
        <location evidence="1">Cell outer membrane</location>
    </subcellularLocation>
</comment>
<feature type="domain" description="SusD-like N-terminal" evidence="7">
    <location>
        <begin position="25"/>
        <end position="215"/>
    </location>
</feature>
<organism evidence="8 9">
    <name type="scientific">Parabacteroides faecis</name>
    <dbReference type="NCBI Taxonomy" id="1217282"/>
    <lineage>
        <taxon>Bacteria</taxon>
        <taxon>Pseudomonadati</taxon>
        <taxon>Bacteroidota</taxon>
        <taxon>Bacteroidia</taxon>
        <taxon>Bacteroidales</taxon>
        <taxon>Tannerellaceae</taxon>
        <taxon>Parabacteroides</taxon>
    </lineage>
</organism>
<keyword evidence="5" id="KW-0998">Cell outer membrane</keyword>
<dbReference type="Gene3D" id="1.25.40.390">
    <property type="match status" value="1"/>
</dbReference>
<evidence type="ECO:0000259" key="6">
    <source>
        <dbReference type="Pfam" id="PF07980"/>
    </source>
</evidence>
<sequence>MKKIIYILAAVLAFNSCDVLDMKPLDKVSDADVWEDSALIELYVNASYNSIYHEFGQDMLSDASDETYCIHNWGNMWVVQKGEMTSDNVTGVSVKVNYWSNAYSNIRSINVFFDRIDDAPVETDLKHRMKGEMKFIRAWIYANLIWRYGDVPLITSLFELNQDYKVTRDSYGDCVDFITKELDEAISLLPAKSSGETLGRATGDACKALKARVLLYAASEQNNPSHSKEKWEAAAEATKAVLDAGYSLGNDYQSVFLEDNDEIIFARYFTQANSTDFMLWNGRNGSNGFTGENPTQNLVNAYEMTNGELPYLNEELPLKINPASGYDESNPYAGRDPRLDASILHDGSMWAGRETETWHGGLDSPESSIGSWNASKTAYAFKKFMVESIPPAGSSVKPENPWIFFRLAEFYLNYAEIMYELGNEEQAREYVNKVRGRQSVNMPPVTVSGEKLRDKIRNERRVELAFEGHRFFDVRRWGIADKTENRDLLAMNIQKKEDGSKTYEISLLLKRSFLEQHKLVPIPRTEIDKSEGSLVQNPGY</sequence>
<proteinExistence type="inferred from homology"/>
<reference evidence="8 9" key="1">
    <citation type="submission" date="2020-08" db="EMBL/GenBank/DDBJ databases">
        <title>Genomic Encyclopedia of Type Strains, Phase IV (KMG-IV): sequencing the most valuable type-strain genomes for metagenomic binning, comparative biology and taxonomic classification.</title>
        <authorList>
            <person name="Goeker M."/>
        </authorList>
    </citation>
    <scope>NUCLEOTIDE SEQUENCE [LARGE SCALE GENOMIC DNA]</scope>
    <source>
        <strain evidence="8 9">DSM 102983</strain>
    </source>
</reference>
<keyword evidence="4" id="KW-0472">Membrane</keyword>
<dbReference type="EMBL" id="JACHOC010000012">
    <property type="protein sequence ID" value="MBB4624888.1"/>
    <property type="molecule type" value="Genomic_DNA"/>
</dbReference>
<evidence type="ECO:0000256" key="2">
    <source>
        <dbReference type="ARBA" id="ARBA00006275"/>
    </source>
</evidence>
<dbReference type="Proteomes" id="UP000533637">
    <property type="component" value="Unassembled WGS sequence"/>
</dbReference>
<evidence type="ECO:0000256" key="1">
    <source>
        <dbReference type="ARBA" id="ARBA00004442"/>
    </source>
</evidence>
<dbReference type="InterPro" id="IPR011990">
    <property type="entry name" value="TPR-like_helical_dom_sf"/>
</dbReference>
<dbReference type="CDD" id="cd08977">
    <property type="entry name" value="SusD"/>
    <property type="match status" value="1"/>
</dbReference>